<evidence type="ECO:0000313" key="2">
    <source>
        <dbReference type="Proteomes" id="UP000220032"/>
    </source>
</evidence>
<dbReference type="RefSeq" id="WP_098343887.1">
    <property type="nucleotide sequence ID" value="NZ_NTRR01000065.1"/>
</dbReference>
<evidence type="ECO:0000313" key="1">
    <source>
        <dbReference type="EMBL" id="PFE08436.1"/>
    </source>
</evidence>
<organism evidence="1 2">
    <name type="scientific">Bacillus cereus</name>
    <dbReference type="NCBI Taxonomy" id="1396"/>
    <lineage>
        <taxon>Bacteria</taxon>
        <taxon>Bacillati</taxon>
        <taxon>Bacillota</taxon>
        <taxon>Bacilli</taxon>
        <taxon>Bacillales</taxon>
        <taxon>Bacillaceae</taxon>
        <taxon>Bacillus</taxon>
        <taxon>Bacillus cereus group</taxon>
    </lineage>
</organism>
<gene>
    <name evidence="1" type="ORF">CN307_28565</name>
</gene>
<dbReference type="EMBL" id="NTRR01000065">
    <property type="protein sequence ID" value="PFE08436.1"/>
    <property type="molecule type" value="Genomic_DNA"/>
</dbReference>
<protein>
    <recommendedName>
        <fullName evidence="3">Spore coat protein</fullName>
    </recommendedName>
</protein>
<proteinExistence type="predicted"/>
<name>A0A2A8ZRX0_BACCE</name>
<dbReference type="AlphaFoldDB" id="A0A2A8ZRX0"/>
<comment type="caution">
    <text evidence="1">The sequence shown here is derived from an EMBL/GenBank/DDBJ whole genome shotgun (WGS) entry which is preliminary data.</text>
</comment>
<sequence length="105" mass="12313">MCNRNEYEYEYDFYPGRCRDDGGCRNEGIYQFLRTLVPGTCIVIQYDSQRPTRAVFQGFRRRTLLVSDIEGFPRCSGFTHIAVNKINAVSIHSNCRRDWDDCDNE</sequence>
<reference evidence="1 2" key="1">
    <citation type="submission" date="2017-09" db="EMBL/GenBank/DDBJ databases">
        <title>Large-scale bioinformatics analysis of Bacillus genomes uncovers conserved roles of natural products in bacterial physiology.</title>
        <authorList>
            <consortium name="Agbiome Team Llc"/>
            <person name="Bleich R.M."/>
            <person name="Grubbs K.J."/>
            <person name="Santa Maria K.C."/>
            <person name="Allen S.E."/>
            <person name="Farag S."/>
            <person name="Shank E.A."/>
            <person name="Bowers A."/>
        </authorList>
    </citation>
    <scope>NUCLEOTIDE SEQUENCE [LARGE SCALE GENOMIC DNA]</scope>
    <source>
        <strain evidence="1 2">AFS022681</strain>
    </source>
</reference>
<dbReference type="Proteomes" id="UP000220032">
    <property type="component" value="Unassembled WGS sequence"/>
</dbReference>
<evidence type="ECO:0008006" key="3">
    <source>
        <dbReference type="Google" id="ProtNLM"/>
    </source>
</evidence>
<accession>A0A2A8ZRX0</accession>